<keyword evidence="3" id="KW-0378">Hydrolase</keyword>
<keyword evidence="3" id="KW-0720">Serine protease</keyword>
<sequence>MRGRSVRALARPLVLMAAAAAIPLVSGPPAAAGGVVVGGFPVDVAQSPWTVALSSRDRFGGSRSGQFCGGVAVGRTTVLTAAHCLGREVVGSPPTPDLKVITGRTDLLSTQGKEIRVRSVWVNPRYDTATNAGDFAVLTLAEPVSARAVIAMAGPGDRAYRPGTAAVVYGWGDTTGAASYAHSLHAARVRVLPDAQCERAYPGGAQGRYRRGVMLCAGEPSGGRDACQGDSGGPLVAQGRLIGLVSWGSGCGEPGRPGVYTRVSEVVKALGRTGGTPVARHRTGTG</sequence>
<dbReference type="PROSITE" id="PS50240">
    <property type="entry name" value="TRYPSIN_DOM"/>
    <property type="match status" value="1"/>
</dbReference>
<dbReference type="CDD" id="cd00190">
    <property type="entry name" value="Tryp_SPc"/>
    <property type="match status" value="1"/>
</dbReference>
<dbReference type="InterPro" id="IPR050430">
    <property type="entry name" value="Peptidase_S1"/>
</dbReference>
<dbReference type="InterPro" id="IPR001314">
    <property type="entry name" value="Peptidase_S1A"/>
</dbReference>
<dbReference type="GO" id="GO:0006508">
    <property type="term" value="P:proteolysis"/>
    <property type="evidence" value="ECO:0007669"/>
    <property type="project" value="UniProtKB-KW"/>
</dbReference>
<comment type="caution">
    <text evidence="6">The sequence shown here is derived from an EMBL/GenBank/DDBJ whole genome shotgun (WGS) entry which is preliminary data.</text>
</comment>
<evidence type="ECO:0000259" key="5">
    <source>
        <dbReference type="PROSITE" id="PS50240"/>
    </source>
</evidence>
<dbReference type="InterPro" id="IPR009003">
    <property type="entry name" value="Peptidase_S1_PA"/>
</dbReference>
<evidence type="ECO:0000313" key="6">
    <source>
        <dbReference type="EMBL" id="NJP13099.1"/>
    </source>
</evidence>
<dbReference type="PROSITE" id="PS00135">
    <property type="entry name" value="TRYPSIN_SER"/>
    <property type="match status" value="1"/>
</dbReference>
<gene>
    <name evidence="6" type="ORF">HCJ95_02060</name>
</gene>
<dbReference type="SUPFAM" id="SSF50494">
    <property type="entry name" value="Trypsin-like serine proteases"/>
    <property type="match status" value="1"/>
</dbReference>
<dbReference type="InterPro" id="IPR033116">
    <property type="entry name" value="TRYPSIN_SER"/>
</dbReference>
<feature type="signal peptide" evidence="4">
    <location>
        <begin position="1"/>
        <end position="31"/>
    </location>
</feature>
<name>A0ABX0YPJ9_STRTL</name>
<evidence type="ECO:0000256" key="3">
    <source>
        <dbReference type="RuleBase" id="RU363034"/>
    </source>
</evidence>
<keyword evidence="3 6" id="KW-0645">Protease</keyword>
<dbReference type="PANTHER" id="PTHR24276:SF98">
    <property type="entry name" value="FI18310P1-RELATED"/>
    <property type="match status" value="1"/>
</dbReference>
<dbReference type="InterPro" id="IPR018114">
    <property type="entry name" value="TRYPSIN_HIS"/>
</dbReference>
<dbReference type="SMART" id="SM00020">
    <property type="entry name" value="Tryp_SPc"/>
    <property type="match status" value="1"/>
</dbReference>
<dbReference type="Proteomes" id="UP000635996">
    <property type="component" value="Unassembled WGS sequence"/>
</dbReference>
<accession>A0ABX0YPJ9</accession>
<dbReference type="PANTHER" id="PTHR24276">
    <property type="entry name" value="POLYSERASE-RELATED"/>
    <property type="match status" value="1"/>
</dbReference>
<keyword evidence="2" id="KW-1015">Disulfide bond</keyword>
<dbReference type="RefSeq" id="WP_125498224.1">
    <property type="nucleotide sequence ID" value="NZ_BMVZ01000004.1"/>
</dbReference>
<proteinExistence type="inferred from homology"/>
<dbReference type="PRINTS" id="PR00722">
    <property type="entry name" value="CHYMOTRYPSIN"/>
</dbReference>
<dbReference type="PROSITE" id="PS00134">
    <property type="entry name" value="TRYPSIN_HIS"/>
    <property type="match status" value="1"/>
</dbReference>
<comment type="similarity">
    <text evidence="1">Belongs to the peptidase S1 family.</text>
</comment>
<keyword evidence="7" id="KW-1185">Reference proteome</keyword>
<keyword evidence="4" id="KW-0732">Signal</keyword>
<dbReference type="EMBL" id="JAATEL010000002">
    <property type="protein sequence ID" value="NJP13099.1"/>
    <property type="molecule type" value="Genomic_DNA"/>
</dbReference>
<evidence type="ECO:0000313" key="7">
    <source>
        <dbReference type="Proteomes" id="UP000635996"/>
    </source>
</evidence>
<dbReference type="Pfam" id="PF00089">
    <property type="entry name" value="Trypsin"/>
    <property type="match status" value="1"/>
</dbReference>
<organism evidence="6 7">
    <name type="scientific">Streptomyces thermoviolaceus subsp. thermoviolaceus</name>
    <dbReference type="NCBI Taxonomy" id="66860"/>
    <lineage>
        <taxon>Bacteria</taxon>
        <taxon>Bacillati</taxon>
        <taxon>Actinomycetota</taxon>
        <taxon>Actinomycetes</taxon>
        <taxon>Kitasatosporales</taxon>
        <taxon>Streptomycetaceae</taxon>
        <taxon>Streptomyces</taxon>
    </lineage>
</organism>
<evidence type="ECO:0000256" key="4">
    <source>
        <dbReference type="SAM" id="SignalP"/>
    </source>
</evidence>
<dbReference type="InterPro" id="IPR001254">
    <property type="entry name" value="Trypsin_dom"/>
</dbReference>
<dbReference type="GO" id="GO:0008233">
    <property type="term" value="F:peptidase activity"/>
    <property type="evidence" value="ECO:0007669"/>
    <property type="project" value="UniProtKB-KW"/>
</dbReference>
<feature type="chain" id="PRO_5046600165" evidence="4">
    <location>
        <begin position="32"/>
        <end position="286"/>
    </location>
</feature>
<protein>
    <submittedName>
        <fullName evidence="6">Serine protease</fullName>
    </submittedName>
</protein>
<reference evidence="6 7" key="1">
    <citation type="submission" date="2020-03" db="EMBL/GenBank/DDBJ databases">
        <title>WGS of actinomycetes isolated from Thailand.</title>
        <authorList>
            <person name="Thawai C."/>
        </authorList>
    </citation>
    <scope>NUCLEOTIDE SEQUENCE [LARGE SCALE GENOMIC DNA]</scope>
    <source>
        <strain evidence="6 7">NBRC 13905</strain>
    </source>
</reference>
<feature type="domain" description="Peptidase S1" evidence="5">
    <location>
        <begin position="36"/>
        <end position="275"/>
    </location>
</feature>
<evidence type="ECO:0000256" key="2">
    <source>
        <dbReference type="ARBA" id="ARBA00023157"/>
    </source>
</evidence>
<dbReference type="InterPro" id="IPR043504">
    <property type="entry name" value="Peptidase_S1_PA_chymotrypsin"/>
</dbReference>
<dbReference type="Gene3D" id="2.40.10.10">
    <property type="entry name" value="Trypsin-like serine proteases"/>
    <property type="match status" value="1"/>
</dbReference>
<evidence type="ECO:0000256" key="1">
    <source>
        <dbReference type="ARBA" id="ARBA00007664"/>
    </source>
</evidence>